<protein>
    <submittedName>
        <fullName evidence="1">Uncharacterized protein</fullName>
    </submittedName>
</protein>
<organism evidence="1">
    <name type="scientific">marine sediment metagenome</name>
    <dbReference type="NCBI Taxonomy" id="412755"/>
    <lineage>
        <taxon>unclassified sequences</taxon>
        <taxon>metagenomes</taxon>
        <taxon>ecological metagenomes</taxon>
    </lineage>
</organism>
<comment type="caution">
    <text evidence="1">The sequence shown here is derived from an EMBL/GenBank/DDBJ whole genome shotgun (WGS) entry which is preliminary data.</text>
</comment>
<proteinExistence type="predicted"/>
<gene>
    <name evidence="1" type="ORF">LCGC14_2502580</name>
</gene>
<dbReference type="AlphaFoldDB" id="A0A0F9DV70"/>
<sequence>FYARQALVRKAGLIIVICLIEKNIAENIILKIKKKL</sequence>
<feature type="non-terminal residue" evidence="1">
    <location>
        <position position="1"/>
    </location>
</feature>
<accession>A0A0F9DV70</accession>
<reference evidence="1" key="1">
    <citation type="journal article" date="2015" name="Nature">
        <title>Complex archaea that bridge the gap between prokaryotes and eukaryotes.</title>
        <authorList>
            <person name="Spang A."/>
            <person name="Saw J.H."/>
            <person name="Jorgensen S.L."/>
            <person name="Zaremba-Niedzwiedzka K."/>
            <person name="Martijn J."/>
            <person name="Lind A.E."/>
            <person name="van Eijk R."/>
            <person name="Schleper C."/>
            <person name="Guy L."/>
            <person name="Ettema T.J."/>
        </authorList>
    </citation>
    <scope>NUCLEOTIDE SEQUENCE</scope>
</reference>
<evidence type="ECO:0000313" key="1">
    <source>
        <dbReference type="EMBL" id="KKL15743.1"/>
    </source>
</evidence>
<name>A0A0F9DV70_9ZZZZ</name>
<dbReference type="EMBL" id="LAZR01039949">
    <property type="protein sequence ID" value="KKL15743.1"/>
    <property type="molecule type" value="Genomic_DNA"/>
</dbReference>